<dbReference type="Pfam" id="PF13409">
    <property type="entry name" value="GST_N_2"/>
    <property type="match status" value="1"/>
</dbReference>
<dbReference type="InterPro" id="IPR036282">
    <property type="entry name" value="Glutathione-S-Trfase_C_sf"/>
</dbReference>
<dbReference type="SUPFAM" id="SSF47616">
    <property type="entry name" value="GST C-terminal domain-like"/>
    <property type="match status" value="1"/>
</dbReference>
<dbReference type="PANTHER" id="PTHR44051">
    <property type="entry name" value="GLUTATHIONE S-TRANSFERASE-RELATED"/>
    <property type="match status" value="1"/>
</dbReference>
<accession>A0ABZ3BM44</accession>
<proteinExistence type="predicted"/>
<dbReference type="EMBL" id="CP150850">
    <property type="protein sequence ID" value="WZW56003.1"/>
    <property type="molecule type" value="Genomic_DNA"/>
</dbReference>
<organism evidence="3 4">
    <name type="scientific">Burkholderia pyrrocinia</name>
    <name type="common">Pseudomonas pyrrocinia</name>
    <dbReference type="NCBI Taxonomy" id="60550"/>
    <lineage>
        <taxon>Bacteria</taxon>
        <taxon>Pseudomonadati</taxon>
        <taxon>Pseudomonadota</taxon>
        <taxon>Betaproteobacteria</taxon>
        <taxon>Burkholderiales</taxon>
        <taxon>Burkholderiaceae</taxon>
        <taxon>Burkholderia</taxon>
        <taxon>Burkholderia cepacia complex</taxon>
    </lineage>
</organism>
<dbReference type="Pfam" id="PF00043">
    <property type="entry name" value="GST_C"/>
    <property type="match status" value="1"/>
</dbReference>
<dbReference type="CDD" id="cd03056">
    <property type="entry name" value="GST_N_4"/>
    <property type="match status" value="1"/>
</dbReference>
<dbReference type="SUPFAM" id="SSF52833">
    <property type="entry name" value="Thioredoxin-like"/>
    <property type="match status" value="1"/>
</dbReference>
<dbReference type="InterPro" id="IPR040079">
    <property type="entry name" value="Glutathione_S-Trfase"/>
</dbReference>
<dbReference type="RefSeq" id="WP_342309984.1">
    <property type="nucleotide sequence ID" value="NZ_CP150850.1"/>
</dbReference>
<gene>
    <name evidence="3" type="ORF">WN985_25970</name>
</gene>
<dbReference type="InterPro" id="IPR036249">
    <property type="entry name" value="Thioredoxin-like_sf"/>
</dbReference>
<dbReference type="Proteomes" id="UP001484179">
    <property type="component" value="Chromosome 2"/>
</dbReference>
<dbReference type="SFLD" id="SFLDG00358">
    <property type="entry name" value="Main_(cytGST)"/>
    <property type="match status" value="1"/>
</dbReference>
<protein>
    <submittedName>
        <fullName evidence="3">Glutathione S-transferase</fullName>
    </submittedName>
</protein>
<dbReference type="Gene3D" id="1.20.1050.10">
    <property type="match status" value="1"/>
</dbReference>
<evidence type="ECO:0000313" key="4">
    <source>
        <dbReference type="Proteomes" id="UP001484179"/>
    </source>
</evidence>
<dbReference type="CDD" id="cd03206">
    <property type="entry name" value="GST_C_7"/>
    <property type="match status" value="1"/>
</dbReference>
<sequence length="229" mass="23704">MSVASKPVASKPVAGKPVTGVPVAPIRVYSFVLSGHAHRVRLFLSLLGLPSETIDIDLAAGAQREPAFLALNPLGQVPVIDDGGTVIADSNAILVYLAKRYGDAHWLPDDPAGAAVVQRWLSYAAGPIASGPAAARLVTVFGAPLDQEAAKRTAAKLLDVIDRELAGKPYAAGAQPTIADVAAYTYIAHAPEGGVSLEPYPHVRAWLARVEALPGFVGMPTTHAGLLAA</sequence>
<evidence type="ECO:0000259" key="2">
    <source>
        <dbReference type="PROSITE" id="PS50405"/>
    </source>
</evidence>
<dbReference type="PROSITE" id="PS50405">
    <property type="entry name" value="GST_CTER"/>
    <property type="match status" value="1"/>
</dbReference>
<dbReference type="PANTHER" id="PTHR44051:SF2">
    <property type="entry name" value="HYPOTHETICAL GLUTATHIONE S-TRANSFERASE LIKE PROTEIN"/>
    <property type="match status" value="1"/>
</dbReference>
<dbReference type="SFLD" id="SFLDS00019">
    <property type="entry name" value="Glutathione_Transferase_(cytos"/>
    <property type="match status" value="1"/>
</dbReference>
<dbReference type="InterPro" id="IPR010987">
    <property type="entry name" value="Glutathione-S-Trfase_C-like"/>
</dbReference>
<dbReference type="SFLD" id="SFLDG01150">
    <property type="entry name" value="Main.1:_Beta-like"/>
    <property type="match status" value="1"/>
</dbReference>
<name>A0ABZ3BM44_BURPY</name>
<feature type="domain" description="GST N-terminal" evidence="1">
    <location>
        <begin position="24"/>
        <end position="105"/>
    </location>
</feature>
<evidence type="ECO:0000259" key="1">
    <source>
        <dbReference type="PROSITE" id="PS50404"/>
    </source>
</evidence>
<feature type="domain" description="GST C-terminal" evidence="2">
    <location>
        <begin position="110"/>
        <end position="229"/>
    </location>
</feature>
<dbReference type="InterPro" id="IPR004046">
    <property type="entry name" value="GST_C"/>
</dbReference>
<dbReference type="Gene3D" id="3.40.30.10">
    <property type="entry name" value="Glutaredoxin"/>
    <property type="match status" value="1"/>
</dbReference>
<dbReference type="SFLD" id="SFLDG01151">
    <property type="entry name" value="Main.2:_Nu-like"/>
    <property type="match status" value="1"/>
</dbReference>
<reference evidence="3 4" key="1">
    <citation type="submission" date="2024-04" db="EMBL/GenBank/DDBJ databases">
        <title>Biological Control Activity of Plant Growth Promoting Rhizobacteria Burkholderia pyrrocinia BX1 against Tobacco black shank Introduction Tobacco black shank (TBS) caused by the oomycete Phytophthora. nicotianae (P. nicotianae) has become a destructive soil.</title>
        <authorList>
            <person name="Liu X."/>
            <person name="Shu C."/>
        </authorList>
    </citation>
    <scope>NUCLEOTIDE SEQUENCE [LARGE SCALE GENOMIC DNA]</scope>
    <source>
        <strain evidence="3 4">BX1</strain>
    </source>
</reference>
<dbReference type="InterPro" id="IPR004045">
    <property type="entry name" value="Glutathione_S-Trfase_N"/>
</dbReference>
<keyword evidence="4" id="KW-1185">Reference proteome</keyword>
<evidence type="ECO:0000313" key="3">
    <source>
        <dbReference type="EMBL" id="WZW56003.1"/>
    </source>
</evidence>
<dbReference type="PROSITE" id="PS50404">
    <property type="entry name" value="GST_NTER"/>
    <property type="match status" value="1"/>
</dbReference>